<dbReference type="PANTHER" id="PTHR44757:SF2">
    <property type="entry name" value="BIOFILM ARCHITECTURE MAINTENANCE PROTEIN MBAA"/>
    <property type="match status" value="1"/>
</dbReference>
<feature type="domain" description="GGDEF" evidence="2">
    <location>
        <begin position="95"/>
        <end position="234"/>
    </location>
</feature>
<sequence length="516" mass="57410">MGTGGALIPKVVRLWMGIGDAPDLLLTNAVLLNIALLIFGWRRYNDLHAEVIERRRAEKRARELAERDPLTGCLNRRSGPNAINELIADARSRAQEVAVLVIDLDNFKQINDLNGHLVGDGVLTILAERIVKRLPSEGLLVRIGGDEFACAVAFDYHERNRVDTLTETLISAVSAPIEIAETRVETTMSVGLSHTEPGSDGEKLMTADRLIHRADIAMYHAKKRGRNRYFWFESQMEDELRFRNELETAIREGLSADEFVPYYEQQIDLETGKIVGFEMLARWRSAKYGLVSPDIFIPIAEEIDVIGTLSETLIRRALLDALEWHESITLSVNISPVQLRDPWFAQKILHMLVETGFPARRLEIEITESCLHQNIAAVRSIIASLKNQGISISLDDFGTGYSSLSQLRSLPFDRLKIDRSFVSEIASEDASGELVRAIVSLGKGLSLPVTAEGIENGTVLEKLRGLGDIKGQGYLYGQPEDAYATRARLEKLDLLANSVVDIADGKDALEELRRAG</sequence>
<dbReference type="Pfam" id="PF00563">
    <property type="entry name" value="EAL"/>
    <property type="match status" value="1"/>
</dbReference>
<dbReference type="SMART" id="SM00267">
    <property type="entry name" value="GGDEF"/>
    <property type="match status" value="1"/>
</dbReference>
<dbReference type="InterPro" id="IPR029787">
    <property type="entry name" value="Nucleotide_cyclase"/>
</dbReference>
<dbReference type="OrthoDB" id="9814202at2"/>
<dbReference type="AlphaFoldDB" id="A0A419RWH3"/>
<gene>
    <name evidence="3" type="ORF">D6201_02400</name>
</gene>
<dbReference type="EMBL" id="RAHX01000001">
    <property type="protein sequence ID" value="RJY10136.1"/>
    <property type="molecule type" value="Genomic_DNA"/>
</dbReference>
<dbReference type="Pfam" id="PF00990">
    <property type="entry name" value="GGDEF"/>
    <property type="match status" value="1"/>
</dbReference>
<keyword evidence="4" id="KW-1185">Reference proteome</keyword>
<dbReference type="Gene3D" id="3.30.70.270">
    <property type="match status" value="1"/>
</dbReference>
<name>A0A419RWH3_9SPHN</name>
<dbReference type="CDD" id="cd01949">
    <property type="entry name" value="GGDEF"/>
    <property type="match status" value="1"/>
</dbReference>
<dbReference type="CDD" id="cd01948">
    <property type="entry name" value="EAL"/>
    <property type="match status" value="1"/>
</dbReference>
<protein>
    <submittedName>
        <fullName evidence="3">EAL domain-containing protein</fullName>
    </submittedName>
</protein>
<dbReference type="Proteomes" id="UP000285232">
    <property type="component" value="Unassembled WGS sequence"/>
</dbReference>
<evidence type="ECO:0000313" key="3">
    <source>
        <dbReference type="EMBL" id="RJY10136.1"/>
    </source>
</evidence>
<evidence type="ECO:0000313" key="4">
    <source>
        <dbReference type="Proteomes" id="UP000285232"/>
    </source>
</evidence>
<dbReference type="InterPro" id="IPR000160">
    <property type="entry name" value="GGDEF_dom"/>
</dbReference>
<organism evidence="3 4">
    <name type="scientific">Aurantiacibacter aquimixticola</name>
    <dbReference type="NCBI Taxonomy" id="1958945"/>
    <lineage>
        <taxon>Bacteria</taxon>
        <taxon>Pseudomonadati</taxon>
        <taxon>Pseudomonadota</taxon>
        <taxon>Alphaproteobacteria</taxon>
        <taxon>Sphingomonadales</taxon>
        <taxon>Erythrobacteraceae</taxon>
        <taxon>Aurantiacibacter</taxon>
    </lineage>
</organism>
<proteinExistence type="predicted"/>
<accession>A0A419RWH3</accession>
<dbReference type="NCBIfam" id="TIGR00254">
    <property type="entry name" value="GGDEF"/>
    <property type="match status" value="1"/>
</dbReference>
<dbReference type="SUPFAM" id="SSF55073">
    <property type="entry name" value="Nucleotide cyclase"/>
    <property type="match status" value="1"/>
</dbReference>
<reference evidence="3 4" key="1">
    <citation type="journal article" date="2017" name="Int. J. Syst. Evol. Microbiol.">
        <title>Erythrobacter aquimixticola sp. nov., isolated from the junction between the ocean and a freshwater spring.</title>
        <authorList>
            <person name="Park S."/>
            <person name="Jung Y.T."/>
            <person name="Choi S.J."/>
            <person name="Yoon J.H."/>
        </authorList>
    </citation>
    <scope>NUCLEOTIDE SEQUENCE [LARGE SCALE GENOMIC DNA]</scope>
    <source>
        <strain evidence="3 4">JSSK-14</strain>
    </source>
</reference>
<dbReference type="InterPro" id="IPR001633">
    <property type="entry name" value="EAL_dom"/>
</dbReference>
<evidence type="ECO:0000259" key="1">
    <source>
        <dbReference type="PROSITE" id="PS50883"/>
    </source>
</evidence>
<dbReference type="Gene3D" id="3.20.20.450">
    <property type="entry name" value="EAL domain"/>
    <property type="match status" value="1"/>
</dbReference>
<feature type="domain" description="EAL" evidence="1">
    <location>
        <begin position="243"/>
        <end position="493"/>
    </location>
</feature>
<dbReference type="InterPro" id="IPR043128">
    <property type="entry name" value="Rev_trsase/Diguanyl_cyclase"/>
</dbReference>
<dbReference type="PROSITE" id="PS50883">
    <property type="entry name" value="EAL"/>
    <property type="match status" value="1"/>
</dbReference>
<dbReference type="InterPro" id="IPR052155">
    <property type="entry name" value="Biofilm_reg_signaling"/>
</dbReference>
<dbReference type="PROSITE" id="PS50887">
    <property type="entry name" value="GGDEF"/>
    <property type="match status" value="1"/>
</dbReference>
<dbReference type="PANTHER" id="PTHR44757">
    <property type="entry name" value="DIGUANYLATE CYCLASE DGCP"/>
    <property type="match status" value="1"/>
</dbReference>
<dbReference type="SUPFAM" id="SSF141868">
    <property type="entry name" value="EAL domain-like"/>
    <property type="match status" value="1"/>
</dbReference>
<evidence type="ECO:0000259" key="2">
    <source>
        <dbReference type="PROSITE" id="PS50887"/>
    </source>
</evidence>
<dbReference type="SMART" id="SM00052">
    <property type="entry name" value="EAL"/>
    <property type="match status" value="1"/>
</dbReference>
<dbReference type="InterPro" id="IPR035919">
    <property type="entry name" value="EAL_sf"/>
</dbReference>
<comment type="caution">
    <text evidence="3">The sequence shown here is derived from an EMBL/GenBank/DDBJ whole genome shotgun (WGS) entry which is preliminary data.</text>
</comment>